<sequence length="74" mass="7787">MLPSPSPTGARRLNHTWICCIALGDYGTVNGQPLETSVNIISTFLFVVGGLQSLVKLGVQSTRLLVSGNVGFPS</sequence>
<comment type="caution">
    <text evidence="1">The sequence shown here is derived from an EMBL/GenBank/DDBJ whole genome shotgun (WGS) entry which is preliminary data.</text>
</comment>
<accession>A0A9P5XA96</accession>
<evidence type="ECO:0000313" key="2">
    <source>
        <dbReference type="Proteomes" id="UP000807342"/>
    </source>
</evidence>
<dbReference type="AlphaFoldDB" id="A0A9P5XA96"/>
<organism evidence="1 2">
    <name type="scientific">Macrolepiota fuliginosa MF-IS2</name>
    <dbReference type="NCBI Taxonomy" id="1400762"/>
    <lineage>
        <taxon>Eukaryota</taxon>
        <taxon>Fungi</taxon>
        <taxon>Dikarya</taxon>
        <taxon>Basidiomycota</taxon>
        <taxon>Agaricomycotina</taxon>
        <taxon>Agaricomycetes</taxon>
        <taxon>Agaricomycetidae</taxon>
        <taxon>Agaricales</taxon>
        <taxon>Agaricineae</taxon>
        <taxon>Agaricaceae</taxon>
        <taxon>Macrolepiota</taxon>
    </lineage>
</organism>
<reference evidence="1" key="1">
    <citation type="submission" date="2020-11" db="EMBL/GenBank/DDBJ databases">
        <authorList>
            <consortium name="DOE Joint Genome Institute"/>
            <person name="Ahrendt S."/>
            <person name="Riley R."/>
            <person name="Andreopoulos W."/>
            <person name="Labutti K."/>
            <person name="Pangilinan J."/>
            <person name="Ruiz-Duenas F.J."/>
            <person name="Barrasa J.M."/>
            <person name="Sanchez-Garcia M."/>
            <person name="Camarero S."/>
            <person name="Miyauchi S."/>
            <person name="Serrano A."/>
            <person name="Linde D."/>
            <person name="Babiker R."/>
            <person name="Drula E."/>
            <person name="Ayuso-Fernandez I."/>
            <person name="Pacheco R."/>
            <person name="Padilla G."/>
            <person name="Ferreira P."/>
            <person name="Barriuso J."/>
            <person name="Kellner H."/>
            <person name="Castanera R."/>
            <person name="Alfaro M."/>
            <person name="Ramirez L."/>
            <person name="Pisabarro A.G."/>
            <person name="Kuo A."/>
            <person name="Tritt A."/>
            <person name="Lipzen A."/>
            <person name="He G."/>
            <person name="Yan M."/>
            <person name="Ng V."/>
            <person name="Cullen D."/>
            <person name="Martin F."/>
            <person name="Rosso M.-N."/>
            <person name="Henrissat B."/>
            <person name="Hibbett D."/>
            <person name="Martinez A.T."/>
            <person name="Grigoriev I.V."/>
        </authorList>
    </citation>
    <scope>NUCLEOTIDE SEQUENCE</scope>
    <source>
        <strain evidence="1">MF-IS2</strain>
    </source>
</reference>
<protein>
    <submittedName>
        <fullName evidence="1">Uncharacterized protein</fullName>
    </submittedName>
</protein>
<gene>
    <name evidence="1" type="ORF">P691DRAFT_802579</name>
</gene>
<keyword evidence="2" id="KW-1185">Reference proteome</keyword>
<dbReference type="Proteomes" id="UP000807342">
    <property type="component" value="Unassembled WGS sequence"/>
</dbReference>
<name>A0A9P5XA96_9AGAR</name>
<evidence type="ECO:0000313" key="1">
    <source>
        <dbReference type="EMBL" id="KAF9447349.1"/>
    </source>
</evidence>
<proteinExistence type="predicted"/>
<dbReference type="EMBL" id="MU151204">
    <property type="protein sequence ID" value="KAF9447349.1"/>
    <property type="molecule type" value="Genomic_DNA"/>
</dbReference>